<sequence length="46" mass="5251">MTYTGRPHVYAYLTALTTGVSHGHVLVEPKYSPIQKRPLLRAFRHS</sequence>
<name>A0A0B0P8X5_GOSAR</name>
<reference evidence="2" key="1">
    <citation type="submission" date="2014-09" db="EMBL/GenBank/DDBJ databases">
        <authorList>
            <person name="Mudge J."/>
            <person name="Ramaraj T."/>
            <person name="Lindquist I.E."/>
            <person name="Bharti A.K."/>
            <person name="Sundararajan A."/>
            <person name="Cameron C.T."/>
            <person name="Woodward J.E."/>
            <person name="May G.D."/>
            <person name="Brubaker C."/>
            <person name="Broadhvest J."/>
            <person name="Wilkins T.A."/>
        </authorList>
    </citation>
    <scope>NUCLEOTIDE SEQUENCE</scope>
    <source>
        <strain evidence="2">cv. AKA8401</strain>
    </source>
</reference>
<evidence type="ECO:0000313" key="1">
    <source>
        <dbReference type="EMBL" id="KHG21525.1"/>
    </source>
</evidence>
<dbReference type="Proteomes" id="UP000032142">
    <property type="component" value="Unassembled WGS sequence"/>
</dbReference>
<protein>
    <submittedName>
        <fullName evidence="1">Uncharacterized protein</fullName>
    </submittedName>
</protein>
<dbReference type="EMBL" id="KN418805">
    <property type="protein sequence ID" value="KHG21525.1"/>
    <property type="molecule type" value="Genomic_DNA"/>
</dbReference>
<gene>
    <name evidence="1" type="ORF">F383_27508</name>
</gene>
<evidence type="ECO:0000313" key="2">
    <source>
        <dbReference type="Proteomes" id="UP000032142"/>
    </source>
</evidence>
<accession>A0A0B0P8X5</accession>
<keyword evidence="2" id="KW-1185">Reference proteome</keyword>
<organism evidence="1 2">
    <name type="scientific">Gossypium arboreum</name>
    <name type="common">Tree cotton</name>
    <name type="synonym">Gossypium nanking</name>
    <dbReference type="NCBI Taxonomy" id="29729"/>
    <lineage>
        <taxon>Eukaryota</taxon>
        <taxon>Viridiplantae</taxon>
        <taxon>Streptophyta</taxon>
        <taxon>Embryophyta</taxon>
        <taxon>Tracheophyta</taxon>
        <taxon>Spermatophyta</taxon>
        <taxon>Magnoliopsida</taxon>
        <taxon>eudicotyledons</taxon>
        <taxon>Gunneridae</taxon>
        <taxon>Pentapetalae</taxon>
        <taxon>rosids</taxon>
        <taxon>malvids</taxon>
        <taxon>Malvales</taxon>
        <taxon>Malvaceae</taxon>
        <taxon>Malvoideae</taxon>
        <taxon>Gossypium</taxon>
    </lineage>
</organism>
<proteinExistence type="predicted"/>
<dbReference type="AlphaFoldDB" id="A0A0B0P8X5"/>